<proteinExistence type="predicted"/>
<dbReference type="Pfam" id="PF07963">
    <property type="entry name" value="N_methyl"/>
    <property type="match status" value="1"/>
</dbReference>
<name>A0A175VHZ8_AEREN</name>
<dbReference type="PANTHER" id="PTHR30093">
    <property type="entry name" value="GENERAL SECRETION PATHWAY PROTEIN G"/>
    <property type="match status" value="1"/>
</dbReference>
<gene>
    <name evidence="2" type="ORF">LCR_14240</name>
    <name evidence="3" type="ORF">V1482_14475</name>
</gene>
<organism evidence="2 4">
    <name type="scientific">Aeromonas enteropelogenes</name>
    <name type="common">Aeromonas trota</name>
    <dbReference type="NCBI Taxonomy" id="29489"/>
    <lineage>
        <taxon>Bacteria</taxon>
        <taxon>Pseudomonadati</taxon>
        <taxon>Pseudomonadota</taxon>
        <taxon>Gammaproteobacteria</taxon>
        <taxon>Aeromonadales</taxon>
        <taxon>Aeromonadaceae</taxon>
        <taxon>Aeromonas</taxon>
    </lineage>
</organism>
<dbReference type="OrthoDB" id="6386726at2"/>
<evidence type="ECO:0000313" key="5">
    <source>
        <dbReference type="Proteomes" id="UP001491613"/>
    </source>
</evidence>
<dbReference type="PROSITE" id="PS00409">
    <property type="entry name" value="PROKAR_NTER_METHYL"/>
    <property type="match status" value="1"/>
</dbReference>
<dbReference type="Proteomes" id="UP001491613">
    <property type="component" value="Unassembled WGS sequence"/>
</dbReference>
<dbReference type="InterPro" id="IPR012902">
    <property type="entry name" value="N_methyl_site"/>
</dbReference>
<dbReference type="EMBL" id="JMGO02000004">
    <property type="protein sequence ID" value="KXU80251.1"/>
    <property type="molecule type" value="Genomic_DNA"/>
</dbReference>
<keyword evidence="1" id="KW-0472">Membrane</keyword>
<evidence type="ECO:0000256" key="1">
    <source>
        <dbReference type="SAM" id="Phobius"/>
    </source>
</evidence>
<sequence length="210" mass="22880">MKHRHHGFTLIELVLVIIVLGILAVIALPRFINIKDDALRSSVAATAGSFASAVQLAHAGWAVATKGEAVALYNLGSHGEGKSDINRYGWPSGSEEDYNQPANTPYQPGSGNHISVSNQSDCRLLFTDLLDGDQTVASTNQPDEIKKQADYLSDMVGPGHPDEEEGDEMHYNCRYILRDSMGRFQTGSDYENGLGFEYNSVTGAVTRNFD</sequence>
<evidence type="ECO:0000313" key="2">
    <source>
        <dbReference type="EMBL" id="KXU80251.1"/>
    </source>
</evidence>
<protein>
    <submittedName>
        <fullName evidence="2">N-terminal cleavage protein</fullName>
    </submittedName>
    <submittedName>
        <fullName evidence="3">Type II secretion system protein</fullName>
    </submittedName>
</protein>
<dbReference type="Proteomes" id="UP000078435">
    <property type="component" value="Unassembled WGS sequence"/>
</dbReference>
<comment type="caution">
    <text evidence="2">The sequence shown here is derived from an EMBL/GenBank/DDBJ whole genome shotgun (WGS) entry which is preliminary data.</text>
</comment>
<reference evidence="3 5" key="2">
    <citation type="submission" date="2024-01" db="EMBL/GenBank/DDBJ databases">
        <title>Horizontal gene transfer in Aeromonas trota.</title>
        <authorList>
            <person name="Otero Olarra J.E."/>
            <person name="Perez Valdespino A."/>
        </authorList>
    </citation>
    <scope>NUCLEOTIDE SEQUENCE [LARGE SCALE GENOMIC DNA]</scope>
    <source>
        <strain evidence="3 5">9.1</strain>
    </source>
</reference>
<feature type="transmembrane region" description="Helical" evidence="1">
    <location>
        <begin position="7"/>
        <end position="32"/>
    </location>
</feature>
<dbReference type="Gene3D" id="3.30.700.10">
    <property type="entry name" value="Glycoprotein, Type 4 Pilin"/>
    <property type="match status" value="1"/>
</dbReference>
<evidence type="ECO:0000313" key="4">
    <source>
        <dbReference type="Proteomes" id="UP000078435"/>
    </source>
</evidence>
<dbReference type="EMBL" id="JAZDDP010000007">
    <property type="protein sequence ID" value="MEL3920611.1"/>
    <property type="molecule type" value="Genomic_DNA"/>
</dbReference>
<keyword evidence="1" id="KW-0812">Transmembrane</keyword>
<dbReference type="NCBIfam" id="TIGR02532">
    <property type="entry name" value="IV_pilin_GFxxxE"/>
    <property type="match status" value="1"/>
</dbReference>
<dbReference type="RefSeq" id="WP_026455769.1">
    <property type="nucleotide sequence ID" value="NZ_AP027939.1"/>
</dbReference>
<dbReference type="GeneID" id="92809270"/>
<dbReference type="AlphaFoldDB" id="A0A175VHZ8"/>
<keyword evidence="1" id="KW-1133">Transmembrane helix</keyword>
<dbReference type="InterPro" id="IPR045584">
    <property type="entry name" value="Pilin-like"/>
</dbReference>
<dbReference type="SUPFAM" id="SSF54523">
    <property type="entry name" value="Pili subunits"/>
    <property type="match status" value="1"/>
</dbReference>
<reference evidence="2 4" key="1">
    <citation type="submission" date="2016-02" db="EMBL/GenBank/DDBJ databases">
        <title>Draft genome sequence of Aeromonas trota strain 1999lcr isolated from cerebrospinal fluid (CSF).</title>
        <authorList>
            <person name="Dallagassa C.B."/>
            <person name="Prediger K.C."/>
            <person name="Weiss V.A."/>
            <person name="Assis F.E."/>
            <person name="Baura V."/>
            <person name="Cruz L.M."/>
            <person name="Souza E.M."/>
            <person name="Pedrosa F.O."/>
            <person name="Fadel-Picheth C.M."/>
        </authorList>
    </citation>
    <scope>NUCLEOTIDE SEQUENCE [LARGE SCALE GENOMIC DNA]</scope>
    <source>
        <strain evidence="2 4">1999lcr</strain>
    </source>
</reference>
<evidence type="ECO:0000313" key="3">
    <source>
        <dbReference type="EMBL" id="MEL3920611.1"/>
    </source>
</evidence>
<keyword evidence="5" id="KW-1185">Reference proteome</keyword>
<dbReference type="PANTHER" id="PTHR30093:SF46">
    <property type="entry name" value="MSHA MINOR PILIN PROTEIN MSHB"/>
    <property type="match status" value="1"/>
</dbReference>
<accession>A0A175VHZ8</accession>